<keyword evidence="5" id="KW-1185">Reference proteome</keyword>
<evidence type="ECO:0000256" key="3">
    <source>
        <dbReference type="PROSITE-ProRule" id="PRU00023"/>
    </source>
</evidence>
<dbReference type="InterPro" id="IPR002110">
    <property type="entry name" value="Ankyrin_rpt"/>
</dbReference>
<keyword evidence="2 3" id="KW-0040">ANK repeat</keyword>
<evidence type="ECO:0000256" key="1">
    <source>
        <dbReference type="ARBA" id="ARBA00022737"/>
    </source>
</evidence>
<comment type="caution">
    <text evidence="4">The sequence shown here is derived from an EMBL/GenBank/DDBJ whole genome shotgun (WGS) entry which is preliminary data.</text>
</comment>
<dbReference type="EMBL" id="JAANER010000002">
    <property type="protein sequence ID" value="KAG9194228.1"/>
    <property type="molecule type" value="Genomic_DNA"/>
</dbReference>
<proteinExistence type="predicted"/>
<organism evidence="4 5">
    <name type="scientific">Alternaria panax</name>
    <dbReference type="NCBI Taxonomy" id="48097"/>
    <lineage>
        <taxon>Eukaryota</taxon>
        <taxon>Fungi</taxon>
        <taxon>Dikarya</taxon>
        <taxon>Ascomycota</taxon>
        <taxon>Pezizomycotina</taxon>
        <taxon>Dothideomycetes</taxon>
        <taxon>Pleosporomycetidae</taxon>
        <taxon>Pleosporales</taxon>
        <taxon>Pleosporineae</taxon>
        <taxon>Pleosporaceae</taxon>
        <taxon>Alternaria</taxon>
        <taxon>Alternaria sect. Panax</taxon>
    </lineage>
</organism>
<keyword evidence="1" id="KW-0677">Repeat</keyword>
<evidence type="ECO:0008006" key="6">
    <source>
        <dbReference type="Google" id="ProtNLM"/>
    </source>
</evidence>
<protein>
    <recommendedName>
        <fullName evidence="6">Ankyrin repeat protein</fullName>
    </recommendedName>
</protein>
<dbReference type="PANTHER" id="PTHR24123:SF33">
    <property type="entry name" value="PROTEIN HOS4"/>
    <property type="match status" value="1"/>
</dbReference>
<accession>A0AAD4NTU8</accession>
<dbReference type="InterPro" id="IPR051165">
    <property type="entry name" value="Multifunctional_ANK_Repeat"/>
</dbReference>
<dbReference type="SUPFAM" id="SSF48403">
    <property type="entry name" value="Ankyrin repeat"/>
    <property type="match status" value="1"/>
</dbReference>
<evidence type="ECO:0000313" key="4">
    <source>
        <dbReference type="EMBL" id="KAG9194228.1"/>
    </source>
</evidence>
<dbReference type="PANTHER" id="PTHR24123">
    <property type="entry name" value="ANKYRIN REPEAT-CONTAINING"/>
    <property type="match status" value="1"/>
</dbReference>
<reference evidence="4" key="1">
    <citation type="submission" date="2021-07" db="EMBL/GenBank/DDBJ databases">
        <title>Genome Resource of American Ginseng Black Spot Pathogen Alternaria panax.</title>
        <authorList>
            <person name="Qiu C."/>
            <person name="Wang W."/>
            <person name="Liu Z."/>
        </authorList>
    </citation>
    <scope>NUCLEOTIDE SEQUENCE</scope>
    <source>
        <strain evidence="4">BNCC115425</strain>
    </source>
</reference>
<evidence type="ECO:0000313" key="5">
    <source>
        <dbReference type="Proteomes" id="UP001199106"/>
    </source>
</evidence>
<dbReference type="PROSITE" id="PS50297">
    <property type="entry name" value="ANK_REP_REGION"/>
    <property type="match status" value="1"/>
</dbReference>
<feature type="repeat" description="ANK" evidence="3">
    <location>
        <begin position="185"/>
        <end position="217"/>
    </location>
</feature>
<name>A0AAD4NTU8_9PLEO</name>
<dbReference type="Proteomes" id="UP001199106">
    <property type="component" value="Unassembled WGS sequence"/>
</dbReference>
<dbReference type="PROSITE" id="PS50088">
    <property type="entry name" value="ANK_REPEAT"/>
    <property type="match status" value="1"/>
</dbReference>
<sequence>MSALDIHATSSLRKFLQHPLEHVDEEQQLSRDRQLIAGYAQALCSGDLELQNMILATGLDLQKIKQIMGYDYVQQRLYYALEEAVKCSKRREMDRLIDIGALPNAPHKGRARHRSKSTPLRWAVDIGDTTTVWKLITLGADVNSPMEAHVCALTTLQAAVWNRDLCVVDWLIQAGADVNAPPSVYGKTAIEQAASQGNLDMVNCLLEAEANIRGKQNTNYRRTVYWAQKNGHVSAVNILHAWKTTECGEQDCYTIDNIMSSMTLDELNFPSEEARITHFEELEQEENELGSLGMN</sequence>
<dbReference type="SMART" id="SM00248">
    <property type="entry name" value="ANK"/>
    <property type="match status" value="3"/>
</dbReference>
<dbReference type="Pfam" id="PF12796">
    <property type="entry name" value="Ank_2"/>
    <property type="match status" value="1"/>
</dbReference>
<dbReference type="AlphaFoldDB" id="A0AAD4NTU8"/>
<dbReference type="InterPro" id="IPR036770">
    <property type="entry name" value="Ankyrin_rpt-contain_sf"/>
</dbReference>
<dbReference type="Gene3D" id="1.25.40.20">
    <property type="entry name" value="Ankyrin repeat-containing domain"/>
    <property type="match status" value="1"/>
</dbReference>
<evidence type="ECO:0000256" key="2">
    <source>
        <dbReference type="ARBA" id="ARBA00023043"/>
    </source>
</evidence>
<gene>
    <name evidence="4" type="ORF">G6011_04263</name>
</gene>